<dbReference type="EMBL" id="QJJU01000041">
    <property type="protein sequence ID" value="PXW99173.1"/>
    <property type="molecule type" value="Genomic_DNA"/>
</dbReference>
<dbReference type="InterPro" id="IPR027477">
    <property type="entry name" value="Succ_DH/fumarate_Rdtase_cat_sf"/>
</dbReference>
<dbReference type="PANTHER" id="PTHR11632:SF51">
    <property type="entry name" value="SUCCINATE DEHYDROGENASE [UBIQUINONE] FLAVOPROTEIN SUBUNIT, MITOCHONDRIAL"/>
    <property type="match status" value="1"/>
</dbReference>
<dbReference type="RefSeq" id="WP_146221115.1">
    <property type="nucleotide sequence ID" value="NZ_QJJU01000041.1"/>
</dbReference>
<feature type="domain" description="Fumarate reductase/succinate dehydrogenase flavoprotein-like C-terminal" evidence="4">
    <location>
        <begin position="128"/>
        <end position="228"/>
    </location>
</feature>
<keyword evidence="6" id="KW-1185">Reference proteome</keyword>
<feature type="non-terminal residue" evidence="5">
    <location>
        <position position="1"/>
    </location>
</feature>
<dbReference type="InterPro" id="IPR030664">
    <property type="entry name" value="SdhA/FrdA/AprA"/>
</dbReference>
<dbReference type="SUPFAM" id="SSF51905">
    <property type="entry name" value="FAD/NAD(P)-binding domain"/>
    <property type="match status" value="1"/>
</dbReference>
<evidence type="ECO:0000313" key="6">
    <source>
        <dbReference type="Proteomes" id="UP000247781"/>
    </source>
</evidence>
<evidence type="ECO:0000259" key="4">
    <source>
        <dbReference type="Pfam" id="PF02910"/>
    </source>
</evidence>
<comment type="caution">
    <text evidence="5">The sequence shown here is derived from an EMBL/GenBank/DDBJ whole genome shotgun (WGS) entry which is preliminary data.</text>
</comment>
<evidence type="ECO:0000256" key="1">
    <source>
        <dbReference type="ARBA" id="ARBA00022630"/>
    </source>
</evidence>
<dbReference type="OrthoDB" id="9805351at2"/>
<evidence type="ECO:0000313" key="5">
    <source>
        <dbReference type="EMBL" id="PXW99173.1"/>
    </source>
</evidence>
<dbReference type="InterPro" id="IPR015939">
    <property type="entry name" value="Fum_Rdtase/Succ_DH_flav-like_C"/>
</dbReference>
<dbReference type="Gene3D" id="3.50.50.60">
    <property type="entry name" value="FAD/NAD(P)-binding domain"/>
    <property type="match status" value="1"/>
</dbReference>
<protein>
    <submittedName>
        <fullName evidence="5">FAD binding domain-containing protein</fullName>
    </submittedName>
</protein>
<dbReference type="InterPro" id="IPR036188">
    <property type="entry name" value="FAD/NAD-bd_sf"/>
</dbReference>
<evidence type="ECO:0000259" key="3">
    <source>
        <dbReference type="Pfam" id="PF00890"/>
    </source>
</evidence>
<dbReference type="Proteomes" id="UP000247781">
    <property type="component" value="Unassembled WGS sequence"/>
</dbReference>
<dbReference type="InterPro" id="IPR003953">
    <property type="entry name" value="FAD-dep_OxRdtase_2_FAD-bd"/>
</dbReference>
<dbReference type="Pfam" id="PF00890">
    <property type="entry name" value="FAD_binding_2"/>
    <property type="match status" value="1"/>
</dbReference>
<proteinExistence type="predicted"/>
<gene>
    <name evidence="5" type="ORF">C8E89_14135</name>
</gene>
<sequence length="278" mass="30413">LPSMYHQFMELAEVDITKEPMEVGPTCHYVMGGIEVDPDTGAARTPGLFAAGECSGGMHGSNRLGGNSLSDLIVFGRRAGLGAADYVRGLTWRPSVSPQAVDAAAKLAVAPFTPPKVGEAGENPYKLHMDLQDTMNDLVGIIRNAGEVTQALTRLGELRERFTHVHVEGHRQFNPGWHLAVDLRNMLLVSECVAKAALERTESRGGHTRDDHPAMDPDWRKTLLVCRTGGGDPVVPDVTITREDQPPVRPDLLELFDISELEKYFTDDELAEHPSRTT</sequence>
<reference evidence="5 6" key="2">
    <citation type="submission" date="2018-06" db="EMBL/GenBank/DDBJ databases">
        <title>Sequencing of bacterial isolates from soil warming experiment in Harvard Forest, Massachusetts, USA.</title>
        <authorList>
            <person name="Deangelis K.PhD."/>
        </authorList>
    </citation>
    <scope>NUCLEOTIDE SEQUENCE [LARGE SCALE GENOMIC DNA]</scope>
    <source>
        <strain evidence="5 6">GAS496</strain>
    </source>
</reference>
<dbReference type="Pfam" id="PF02910">
    <property type="entry name" value="Succ_DH_flav_C"/>
    <property type="match status" value="1"/>
</dbReference>
<dbReference type="AlphaFoldDB" id="A0A318HGI6"/>
<dbReference type="GO" id="GO:0033765">
    <property type="term" value="F:steroid dehydrogenase activity, acting on the CH-CH group of donors"/>
    <property type="evidence" value="ECO:0007669"/>
    <property type="project" value="UniProtKB-ARBA"/>
</dbReference>
<keyword evidence="2" id="KW-0560">Oxidoreductase</keyword>
<feature type="domain" description="FAD-dependent oxidoreductase 2 FAD-binding" evidence="3">
    <location>
        <begin position="3"/>
        <end position="69"/>
    </location>
</feature>
<name>A0A318HGI6_9MYCO</name>
<organism evidence="5 6">
    <name type="scientific">Mycolicibacterium moriokaense</name>
    <dbReference type="NCBI Taxonomy" id="39691"/>
    <lineage>
        <taxon>Bacteria</taxon>
        <taxon>Bacillati</taxon>
        <taxon>Actinomycetota</taxon>
        <taxon>Actinomycetes</taxon>
        <taxon>Mycobacteriales</taxon>
        <taxon>Mycobacteriaceae</taxon>
        <taxon>Mycolicibacterium</taxon>
    </lineage>
</organism>
<reference evidence="6" key="1">
    <citation type="submission" date="2018-05" db="EMBL/GenBank/DDBJ databases">
        <authorList>
            <person name="Deangelis K."/>
            <person name="Huntemann M."/>
            <person name="Clum A."/>
            <person name="Pillay M."/>
            <person name="Palaniappan K."/>
            <person name="Varghese N."/>
            <person name="Mikhailova N."/>
            <person name="Stamatis D."/>
            <person name="Reddy T."/>
            <person name="Daum C."/>
            <person name="Shapiro N."/>
            <person name="Ivanova N."/>
            <person name="Kyrpides N."/>
            <person name="Woyke T."/>
        </authorList>
    </citation>
    <scope>NUCLEOTIDE SEQUENCE [LARGE SCALE GENOMIC DNA]</scope>
    <source>
        <strain evidence="6">GAS496</strain>
    </source>
</reference>
<dbReference type="PANTHER" id="PTHR11632">
    <property type="entry name" value="SUCCINATE DEHYDROGENASE 2 FLAVOPROTEIN SUBUNIT"/>
    <property type="match status" value="1"/>
</dbReference>
<evidence type="ECO:0000256" key="2">
    <source>
        <dbReference type="ARBA" id="ARBA00023002"/>
    </source>
</evidence>
<keyword evidence="1" id="KW-0285">Flavoprotein</keyword>
<dbReference type="Gene3D" id="1.20.58.100">
    <property type="entry name" value="Fumarate reductase/succinate dehydrogenase flavoprotein-like, C-terminal domain"/>
    <property type="match status" value="1"/>
</dbReference>
<dbReference type="InterPro" id="IPR037099">
    <property type="entry name" value="Fum_R/Succ_DH_flav-like_C_sf"/>
</dbReference>
<dbReference type="Gene3D" id="3.90.700.10">
    <property type="entry name" value="Succinate dehydrogenase/fumarate reductase flavoprotein, catalytic domain"/>
    <property type="match status" value="1"/>
</dbReference>
<dbReference type="SUPFAM" id="SSF46977">
    <property type="entry name" value="Succinate dehydrogenase/fumarate reductase flavoprotein C-terminal domain"/>
    <property type="match status" value="1"/>
</dbReference>
<accession>A0A318HGI6</accession>